<keyword evidence="10" id="KW-1185">Reference proteome</keyword>
<dbReference type="SUPFAM" id="SSF81345">
    <property type="entry name" value="ABC transporter involved in vitamin B12 uptake, BtuC"/>
    <property type="match status" value="1"/>
</dbReference>
<dbReference type="InterPro" id="IPR037294">
    <property type="entry name" value="ABC_BtuC-like"/>
</dbReference>
<evidence type="ECO:0000256" key="5">
    <source>
        <dbReference type="ARBA" id="ARBA00022692"/>
    </source>
</evidence>
<evidence type="ECO:0000256" key="2">
    <source>
        <dbReference type="ARBA" id="ARBA00007935"/>
    </source>
</evidence>
<dbReference type="AlphaFoldDB" id="A0A422QZA0"/>
<evidence type="ECO:0000256" key="8">
    <source>
        <dbReference type="SAM" id="Phobius"/>
    </source>
</evidence>
<dbReference type="PANTHER" id="PTHR30472">
    <property type="entry name" value="FERRIC ENTEROBACTIN TRANSPORT SYSTEM PERMEASE PROTEIN"/>
    <property type="match status" value="1"/>
</dbReference>
<keyword evidence="5 8" id="KW-0812">Transmembrane</keyword>
<feature type="transmembrane region" description="Helical" evidence="8">
    <location>
        <begin position="321"/>
        <end position="343"/>
    </location>
</feature>
<evidence type="ECO:0000313" key="10">
    <source>
        <dbReference type="Proteomes" id="UP000238137"/>
    </source>
</evidence>
<name>A0A422QZA0_9RHOB</name>
<keyword evidence="4" id="KW-1003">Cell membrane</keyword>
<dbReference type="EMBL" id="PXNQ02000003">
    <property type="protein sequence ID" value="RNF35306.1"/>
    <property type="molecule type" value="Genomic_DNA"/>
</dbReference>
<feature type="transmembrane region" description="Helical" evidence="8">
    <location>
        <begin position="162"/>
        <end position="187"/>
    </location>
</feature>
<organism evidence="9 10">
    <name type="scientific">Paracoccus methylarcula</name>
    <dbReference type="NCBI Taxonomy" id="72022"/>
    <lineage>
        <taxon>Bacteria</taxon>
        <taxon>Pseudomonadati</taxon>
        <taxon>Pseudomonadota</taxon>
        <taxon>Alphaproteobacteria</taxon>
        <taxon>Rhodobacterales</taxon>
        <taxon>Paracoccaceae</taxon>
        <taxon>Paracoccus</taxon>
    </lineage>
</organism>
<dbReference type="Pfam" id="PF01032">
    <property type="entry name" value="FecCD"/>
    <property type="match status" value="1"/>
</dbReference>
<dbReference type="GO" id="GO:0033214">
    <property type="term" value="P:siderophore-iron import into cell"/>
    <property type="evidence" value="ECO:0007669"/>
    <property type="project" value="TreeGrafter"/>
</dbReference>
<keyword evidence="3" id="KW-0813">Transport</keyword>
<evidence type="ECO:0000256" key="7">
    <source>
        <dbReference type="ARBA" id="ARBA00023136"/>
    </source>
</evidence>
<comment type="caution">
    <text evidence="9">The sequence shown here is derived from an EMBL/GenBank/DDBJ whole genome shotgun (WGS) entry which is preliminary data.</text>
</comment>
<reference evidence="9" key="1">
    <citation type="submission" date="2018-05" db="EMBL/GenBank/DDBJ databases">
        <title>Reclassification of Methylarcula marina and Methylarcula terricola as Paracoccus methylarcula sp.nov., comb.nov. and Paracoccus terricola comb.nov.</title>
        <authorList>
            <person name="Shmareva M.N."/>
            <person name="Doronina N.V."/>
            <person name="Vasilenko O.V."/>
            <person name="Tarlachkov S.V."/>
            <person name="Trotsenko Y.A."/>
        </authorList>
    </citation>
    <scope>NUCLEOTIDE SEQUENCE [LARGE SCALE GENOMIC DNA]</scope>
    <source>
        <strain evidence="9">VKM B-2159</strain>
    </source>
</reference>
<comment type="similarity">
    <text evidence="2">Belongs to the binding-protein-dependent transport system permease family. FecCD subfamily.</text>
</comment>
<accession>A0A422QZA0</accession>
<dbReference type="CDD" id="cd06550">
    <property type="entry name" value="TM_ABC_iron-siderophores_like"/>
    <property type="match status" value="1"/>
</dbReference>
<comment type="subcellular location">
    <subcellularLocation>
        <location evidence="1">Cell membrane</location>
        <topology evidence="1">Multi-pass membrane protein</topology>
    </subcellularLocation>
</comment>
<feature type="transmembrane region" description="Helical" evidence="8">
    <location>
        <begin position="108"/>
        <end position="127"/>
    </location>
</feature>
<dbReference type="GO" id="GO:0022857">
    <property type="term" value="F:transmembrane transporter activity"/>
    <property type="evidence" value="ECO:0007669"/>
    <property type="project" value="InterPro"/>
</dbReference>
<evidence type="ECO:0000256" key="4">
    <source>
        <dbReference type="ARBA" id="ARBA00022475"/>
    </source>
</evidence>
<feature type="transmembrane region" description="Helical" evidence="8">
    <location>
        <begin position="254"/>
        <end position="276"/>
    </location>
</feature>
<evidence type="ECO:0000313" key="9">
    <source>
        <dbReference type="EMBL" id="RNF35306.1"/>
    </source>
</evidence>
<proteinExistence type="inferred from homology"/>
<evidence type="ECO:0000256" key="1">
    <source>
        <dbReference type="ARBA" id="ARBA00004651"/>
    </source>
</evidence>
<dbReference type="PANTHER" id="PTHR30472:SF37">
    <property type="entry name" value="FE(3+) DICITRATE TRANSPORT SYSTEM PERMEASE PROTEIN FECD-RELATED"/>
    <property type="match status" value="1"/>
</dbReference>
<evidence type="ECO:0000256" key="3">
    <source>
        <dbReference type="ARBA" id="ARBA00022448"/>
    </source>
</evidence>
<gene>
    <name evidence="9" type="ORF">A7A09_006830</name>
</gene>
<dbReference type="Gene3D" id="1.10.3470.10">
    <property type="entry name" value="ABC transporter involved in vitamin B12 uptake, BtuC"/>
    <property type="match status" value="1"/>
</dbReference>
<feature type="transmembrane region" description="Helical" evidence="8">
    <location>
        <begin position="133"/>
        <end position="155"/>
    </location>
</feature>
<feature type="transmembrane region" description="Helical" evidence="8">
    <location>
        <begin position="207"/>
        <end position="227"/>
    </location>
</feature>
<dbReference type="RefSeq" id="WP_106690655.1">
    <property type="nucleotide sequence ID" value="NZ_PXNQ02000003.1"/>
</dbReference>
<sequence length="352" mass="36293">MKPARATDGQELVHFGHLQFRARHLRAGLLLLGVAAALSLVSTMIGVTRIGGSDITALLRGGLVDDAGFALREVRLPRIAAGFMAGWCVALTGAMLQSLARNPLADPGLLGLSQGSMVMILLLILFAPAAPPMLLPFAAMTGALAVALALVLLVGRGGAGGLALLLMGIAVETMLSSVTQILILYSPPDMSYALSNWLAGSLSGADPAAVLALLPWFLFSLGMAVWLGRSLSTYDLGQDLAMSLGENVNRSRPLILVVSVLLSSAAVTAAGPLAFLGVMAPHLAGFLSPASGRPRLILSGLMGAVLVIAADMLTRSVSGELALPLGLSLTLVGVPLFVISLRLRALKTLSNR</sequence>
<dbReference type="GO" id="GO:0005886">
    <property type="term" value="C:plasma membrane"/>
    <property type="evidence" value="ECO:0007669"/>
    <property type="project" value="UniProtKB-SubCell"/>
</dbReference>
<keyword evidence="7 8" id="KW-0472">Membrane</keyword>
<keyword evidence="6 8" id="KW-1133">Transmembrane helix</keyword>
<dbReference type="OrthoDB" id="9811975at2"/>
<evidence type="ECO:0000256" key="6">
    <source>
        <dbReference type="ARBA" id="ARBA00022989"/>
    </source>
</evidence>
<dbReference type="InterPro" id="IPR000522">
    <property type="entry name" value="ABC_transptr_permease_BtuC"/>
</dbReference>
<dbReference type="Proteomes" id="UP000238137">
    <property type="component" value="Unassembled WGS sequence"/>
</dbReference>
<feature type="transmembrane region" description="Helical" evidence="8">
    <location>
        <begin position="79"/>
        <end position="96"/>
    </location>
</feature>
<feature type="transmembrane region" description="Helical" evidence="8">
    <location>
        <begin position="29"/>
        <end position="50"/>
    </location>
</feature>
<protein>
    <submittedName>
        <fullName evidence="9">Iron ABC transporter permease</fullName>
    </submittedName>
</protein>